<dbReference type="STRING" id="1837282.A6F49_11580"/>
<name>A0A1B7LYY1_9MICC</name>
<evidence type="ECO:0000313" key="1">
    <source>
        <dbReference type="EMBL" id="OAV60585.1"/>
    </source>
</evidence>
<accession>A0A1B7LYY1</accession>
<sequence>MAAASRRTKFIVWGIVLALFAGGAWFAYSTLRASFQPLGVIANPFPTETQRPEGSDAPRGPVNFLVFGEAADQHQTLSVFHLADGRRRVDIVNFPRSFAQVTDIQDIPGTVSEVEALTGARMEHVMRWDLEFLTQLETAPGAAAAVLTDPTALDADDVWQSVVQETLSIQDAGQLKTLASTLTPFVDADAQLDTARITDLAKSLRHVPPEHVTTCVLPQALTDQEQAKLKRFFETGGPRRCAEMF</sequence>
<dbReference type="RefSeq" id="WP_043058125.1">
    <property type="nucleotide sequence ID" value="NZ_LXEY01000019.1"/>
</dbReference>
<evidence type="ECO:0000313" key="2">
    <source>
        <dbReference type="Proteomes" id="UP000078292"/>
    </source>
</evidence>
<dbReference type="AlphaFoldDB" id="A0A1B7LYY1"/>
<proteinExistence type="predicted"/>
<protein>
    <recommendedName>
        <fullName evidence="3">Cell envelope-related transcriptional attenuator domain-containing protein</fullName>
    </recommendedName>
</protein>
<dbReference type="OrthoDB" id="9782542at2"/>
<organism evidence="1 2">
    <name type="scientific">Enteractinococcus helveticum</name>
    <dbReference type="NCBI Taxonomy" id="1837282"/>
    <lineage>
        <taxon>Bacteria</taxon>
        <taxon>Bacillati</taxon>
        <taxon>Actinomycetota</taxon>
        <taxon>Actinomycetes</taxon>
        <taxon>Micrococcales</taxon>
        <taxon>Micrococcaceae</taxon>
    </lineage>
</organism>
<dbReference type="Proteomes" id="UP000078292">
    <property type="component" value="Unassembled WGS sequence"/>
</dbReference>
<dbReference type="EMBL" id="LXEY01000019">
    <property type="protein sequence ID" value="OAV60585.1"/>
    <property type="molecule type" value="Genomic_DNA"/>
</dbReference>
<reference evidence="1 2" key="1">
    <citation type="submission" date="2016-04" db="EMBL/GenBank/DDBJ databases">
        <title>First whole genome shotgun sequence of the bacterium Enteractinococcus sp. strain UASWS1574.</title>
        <authorList>
            <person name="Crovadore J."/>
            <person name="Chablais R."/>
            <person name="Lefort F."/>
        </authorList>
    </citation>
    <scope>NUCLEOTIDE SEQUENCE [LARGE SCALE GENOMIC DNA]</scope>
    <source>
        <strain evidence="1 2">UASWS1574</strain>
    </source>
</reference>
<keyword evidence="2" id="KW-1185">Reference proteome</keyword>
<comment type="caution">
    <text evidence="1">The sequence shown here is derived from an EMBL/GenBank/DDBJ whole genome shotgun (WGS) entry which is preliminary data.</text>
</comment>
<evidence type="ECO:0008006" key="3">
    <source>
        <dbReference type="Google" id="ProtNLM"/>
    </source>
</evidence>
<gene>
    <name evidence="1" type="ORF">A6F49_11580</name>
</gene>